<proteinExistence type="predicted"/>
<dbReference type="EMBL" id="CP011036">
    <property type="protein sequence ID" value="ASM52739.1"/>
    <property type="molecule type" value="Genomic_DNA"/>
</dbReference>
<dbReference type="Proteomes" id="UP000198329">
    <property type="component" value="Chromosome I"/>
</dbReference>
<dbReference type="KEGG" id="png:PNIG_a0420"/>
<evidence type="ECO:0000313" key="2">
    <source>
        <dbReference type="EMBL" id="ASM52739.1"/>
    </source>
</evidence>
<dbReference type="Pfam" id="PF08722">
    <property type="entry name" value="Tn7_TnsA-like_N"/>
    <property type="match status" value="1"/>
</dbReference>
<gene>
    <name evidence="2" type="ORF">PNIG_a0420</name>
</gene>
<organism evidence="2 3">
    <name type="scientific">Pseudoalteromonas nigrifaciens</name>
    <dbReference type="NCBI Taxonomy" id="28109"/>
    <lineage>
        <taxon>Bacteria</taxon>
        <taxon>Pseudomonadati</taxon>
        <taxon>Pseudomonadota</taxon>
        <taxon>Gammaproteobacteria</taxon>
        <taxon>Alteromonadales</taxon>
        <taxon>Pseudoalteromonadaceae</taxon>
        <taxon>Pseudoalteromonas</taxon>
    </lineage>
</organism>
<evidence type="ECO:0000313" key="3">
    <source>
        <dbReference type="Proteomes" id="UP000198329"/>
    </source>
</evidence>
<accession>A0AAC9UFI2</accession>
<evidence type="ECO:0000259" key="1">
    <source>
        <dbReference type="Pfam" id="PF08722"/>
    </source>
</evidence>
<feature type="domain" description="TnsA endonuclease N-terminal" evidence="1">
    <location>
        <begin position="44"/>
        <end position="120"/>
    </location>
</feature>
<sequence length="209" mass="23705">MYIRNLRKPSPNKNVFKFASTKVSNVIMCESTLEFDACFHHEYNDEIESYGSQPEGFKYEFMGKSLPYTPDALISYTNKTQKYHEYKPYSKITSPLFRAKFAARRDASLKLGIDLVLVTDRQIRVNPILSNLKLLHRYSGVYGVNGIQNELLSFIHKSGAIKLNDISSQIGIPIGETRSFLFGLMHKGLVKADLGCDDLTNNPTLWATP</sequence>
<keyword evidence="3" id="KW-1185">Reference proteome</keyword>
<dbReference type="InterPro" id="IPR014833">
    <property type="entry name" value="TnsA_N"/>
</dbReference>
<name>A0AAC9UFI2_9GAMM</name>
<dbReference type="AlphaFoldDB" id="A0AAC9UFI2"/>
<reference evidence="2 3" key="1">
    <citation type="submission" date="2015-03" db="EMBL/GenBank/DDBJ databases">
        <authorList>
            <person name="Xie B.-B."/>
            <person name="Rong J.-C."/>
            <person name="Qin Q.-L."/>
            <person name="Zhang Y.-Z."/>
        </authorList>
    </citation>
    <scope>NUCLEOTIDE SEQUENCE [LARGE SCALE GENOMIC DNA]</scope>
    <source>
        <strain evidence="2 3">KMM 661</strain>
    </source>
</reference>
<protein>
    <recommendedName>
        <fullName evidence="1">TnsA endonuclease N-terminal domain-containing protein</fullName>
    </recommendedName>
</protein>